<dbReference type="PROSITE" id="PS50088">
    <property type="entry name" value="ANK_REPEAT"/>
    <property type="match status" value="4"/>
</dbReference>
<feature type="repeat" description="ANK" evidence="1">
    <location>
        <begin position="117"/>
        <end position="149"/>
    </location>
</feature>
<keyword evidence="1" id="KW-0040">ANK repeat</keyword>
<name>A0A1V1P2I7_9BACT</name>
<dbReference type="PROSITE" id="PS50297">
    <property type="entry name" value="ANK_REP_REGION"/>
    <property type="match status" value="4"/>
</dbReference>
<feature type="repeat" description="ANK" evidence="1">
    <location>
        <begin position="305"/>
        <end position="333"/>
    </location>
</feature>
<dbReference type="EMBL" id="ATBP01000785">
    <property type="protein sequence ID" value="ETR68955.1"/>
    <property type="molecule type" value="Genomic_DNA"/>
</dbReference>
<dbReference type="Gene3D" id="1.25.40.20">
    <property type="entry name" value="Ankyrin repeat-containing domain"/>
    <property type="match status" value="2"/>
</dbReference>
<dbReference type="PANTHER" id="PTHR44207">
    <property type="entry name" value="SURFACE ANTIGEN BSPA-LIKE-RELATED"/>
    <property type="match status" value="1"/>
</dbReference>
<dbReference type="Proteomes" id="UP000189670">
    <property type="component" value="Unassembled WGS sequence"/>
</dbReference>
<protein>
    <submittedName>
        <fullName evidence="2">Uncharacterized protein</fullName>
    </submittedName>
</protein>
<dbReference type="Pfam" id="PF13637">
    <property type="entry name" value="Ank_4"/>
    <property type="match status" value="1"/>
</dbReference>
<evidence type="ECO:0000313" key="2">
    <source>
        <dbReference type="EMBL" id="ETR68955.1"/>
    </source>
</evidence>
<dbReference type="PANTHER" id="PTHR44207:SF2">
    <property type="entry name" value="REPEAT PROTEIN, PUTATIVE-RELATED"/>
    <property type="match status" value="1"/>
</dbReference>
<dbReference type="InterPro" id="IPR036770">
    <property type="entry name" value="Ankyrin_rpt-contain_sf"/>
</dbReference>
<feature type="repeat" description="ANK" evidence="1">
    <location>
        <begin position="182"/>
        <end position="214"/>
    </location>
</feature>
<organism evidence="2 3">
    <name type="scientific">Candidatus Magnetoglobus multicellularis str. Araruama</name>
    <dbReference type="NCBI Taxonomy" id="890399"/>
    <lineage>
        <taxon>Bacteria</taxon>
        <taxon>Pseudomonadati</taxon>
        <taxon>Thermodesulfobacteriota</taxon>
        <taxon>Desulfobacteria</taxon>
        <taxon>Desulfobacterales</taxon>
        <taxon>Desulfobacteraceae</taxon>
        <taxon>Candidatus Magnetoglobus</taxon>
    </lineage>
</organism>
<gene>
    <name evidence="2" type="ORF">OMM_04252</name>
</gene>
<dbReference type="SMART" id="SM00248">
    <property type="entry name" value="ANK"/>
    <property type="match status" value="7"/>
</dbReference>
<feature type="repeat" description="ANK" evidence="1">
    <location>
        <begin position="258"/>
        <end position="286"/>
    </location>
</feature>
<sequence length="385" mass="43194">MFKYIVTLICFWIINIGYIYANTSINNNLEDKIKNLIIKHLSIKETTSIDKLIEPYSTEKIFFHAVSYGQIDIVKQLIKDINMKQLKESLNISIINGYDNIAEIIIKQGIKVNFSIDSGTPLGIASSKGNLTIVKQLLDAGAKYDIKDNDNKMPIYHAIDHNQLSIIKHFIKTGIDINSFKTPETPLIYALENGKIDIANFLFESGAKYNNSDLEGLIGPYSNNYSILKNIFQTNIPFDVNYVQGGCSCGSSGECYCDYITPIHTAVKANDLVLTKFLIKKGADINFQVCIEESGGEELYEENCWKRSPIELAASDGNLKIIKYLANKGADINYFVLLAAVKNRHIDVVDFLLKLGIDVYHKGEDNDDNALHFAEKINIGKLLIL</sequence>
<dbReference type="InterPro" id="IPR002110">
    <property type="entry name" value="Ankyrin_rpt"/>
</dbReference>
<reference evidence="3" key="1">
    <citation type="submission" date="2012-11" db="EMBL/GenBank/DDBJ databases">
        <authorList>
            <person name="Lucero-Rivera Y.E."/>
            <person name="Tovar-Ramirez D."/>
        </authorList>
    </citation>
    <scope>NUCLEOTIDE SEQUENCE [LARGE SCALE GENOMIC DNA]</scope>
    <source>
        <strain evidence="3">Araruama</strain>
    </source>
</reference>
<comment type="caution">
    <text evidence="2">The sequence shown here is derived from an EMBL/GenBank/DDBJ whole genome shotgun (WGS) entry which is preliminary data.</text>
</comment>
<dbReference type="SUPFAM" id="SSF48403">
    <property type="entry name" value="Ankyrin repeat"/>
    <property type="match status" value="1"/>
</dbReference>
<dbReference type="AlphaFoldDB" id="A0A1V1P2I7"/>
<evidence type="ECO:0000256" key="1">
    <source>
        <dbReference type="PROSITE-ProRule" id="PRU00023"/>
    </source>
</evidence>
<proteinExistence type="predicted"/>
<dbReference type="Pfam" id="PF12796">
    <property type="entry name" value="Ank_2"/>
    <property type="match status" value="2"/>
</dbReference>
<evidence type="ECO:0000313" key="3">
    <source>
        <dbReference type="Proteomes" id="UP000189670"/>
    </source>
</evidence>
<accession>A0A1V1P2I7</accession>